<evidence type="ECO:0000256" key="1">
    <source>
        <dbReference type="SAM" id="MobiDB-lite"/>
    </source>
</evidence>
<protein>
    <submittedName>
        <fullName evidence="2">Uncharacterized protein</fullName>
    </submittedName>
</protein>
<sequence>MLILSRAGSVFVRRYDFFHMKGKNMDDETPEERDTAERDDLTENEAHRAGEFDDLRDMLRDVLDRVSAISDRTDAISERIDGIYDNFTDSVAQMVENGATVKENDDDAAEAIAQAAAEDLENLDYTL</sequence>
<proteinExistence type="predicted"/>
<evidence type="ECO:0000313" key="2">
    <source>
        <dbReference type="EMBL" id="DAD92438.1"/>
    </source>
</evidence>
<feature type="region of interest" description="Disordered" evidence="1">
    <location>
        <begin position="22"/>
        <end position="49"/>
    </location>
</feature>
<name>A0A8S5NCL0_9VIRU</name>
<accession>A0A8S5NCL0</accession>
<dbReference type="EMBL" id="BK015135">
    <property type="protein sequence ID" value="DAD92438.1"/>
    <property type="molecule type" value="Genomic_DNA"/>
</dbReference>
<reference evidence="2" key="1">
    <citation type="journal article" date="2021" name="Proc. Natl. Acad. Sci. U.S.A.">
        <title>A Catalog of Tens of Thousands of Viruses from Human Metagenomes Reveals Hidden Associations with Chronic Diseases.</title>
        <authorList>
            <person name="Tisza M.J."/>
            <person name="Buck C.B."/>
        </authorList>
    </citation>
    <scope>NUCLEOTIDE SEQUENCE</scope>
    <source>
        <strain evidence="2">CtSf81</strain>
    </source>
</reference>
<organism evidence="2">
    <name type="scientific">virus sp. ctSf81</name>
    <dbReference type="NCBI Taxonomy" id="2826803"/>
    <lineage>
        <taxon>Viruses</taxon>
    </lineage>
</organism>